<dbReference type="OrthoDB" id="10619146at2759"/>
<organism evidence="4">
    <name type="scientific">Enterobius vermicularis</name>
    <name type="common">Human pinworm</name>
    <dbReference type="NCBI Taxonomy" id="51028"/>
    <lineage>
        <taxon>Eukaryota</taxon>
        <taxon>Metazoa</taxon>
        <taxon>Ecdysozoa</taxon>
        <taxon>Nematoda</taxon>
        <taxon>Chromadorea</taxon>
        <taxon>Rhabditida</taxon>
        <taxon>Spirurina</taxon>
        <taxon>Oxyuridomorpha</taxon>
        <taxon>Oxyuroidea</taxon>
        <taxon>Oxyuridae</taxon>
        <taxon>Enterobius</taxon>
    </lineage>
</organism>
<evidence type="ECO:0000313" key="3">
    <source>
        <dbReference type="Proteomes" id="UP000274131"/>
    </source>
</evidence>
<dbReference type="EMBL" id="UXUI01007898">
    <property type="protein sequence ID" value="VDD89831.1"/>
    <property type="molecule type" value="Genomic_DNA"/>
</dbReference>
<evidence type="ECO:0000313" key="4">
    <source>
        <dbReference type="WBParaSite" id="EVEC_0000487401-mRNA-1"/>
    </source>
</evidence>
<gene>
    <name evidence="2" type="ORF">EVEC_LOCUS4582</name>
</gene>
<name>A0A0N4V461_ENTVE</name>
<feature type="region of interest" description="Disordered" evidence="1">
    <location>
        <begin position="65"/>
        <end position="125"/>
    </location>
</feature>
<evidence type="ECO:0000313" key="2">
    <source>
        <dbReference type="EMBL" id="VDD89831.1"/>
    </source>
</evidence>
<evidence type="ECO:0000256" key="1">
    <source>
        <dbReference type="SAM" id="MobiDB-lite"/>
    </source>
</evidence>
<dbReference type="Proteomes" id="UP000274131">
    <property type="component" value="Unassembled WGS sequence"/>
</dbReference>
<proteinExistence type="predicted"/>
<accession>A0A0N4V461</accession>
<keyword evidence="3" id="KW-1185">Reference proteome</keyword>
<reference evidence="4" key="1">
    <citation type="submission" date="2017-02" db="UniProtKB">
        <authorList>
            <consortium name="WormBaseParasite"/>
        </authorList>
    </citation>
    <scope>IDENTIFICATION</scope>
</reference>
<reference evidence="2 3" key="2">
    <citation type="submission" date="2018-10" db="EMBL/GenBank/DDBJ databases">
        <authorList>
            <consortium name="Pathogen Informatics"/>
        </authorList>
    </citation>
    <scope>NUCLEOTIDE SEQUENCE [LARGE SCALE GENOMIC DNA]</scope>
</reference>
<dbReference type="AlphaFoldDB" id="A0A0N4V461"/>
<protein>
    <submittedName>
        <fullName evidence="2 4">Uncharacterized protein</fullName>
    </submittedName>
</protein>
<sequence length="125" mass="13253">MGHVVVEGVPVPAAIASSFSDPKKRPFSYTEPLPPTTTATAVTGEQRSVSTSYVNVSLPKVLPIVPDSSADQQPSSTGQQKLPVLTADTTSAFNDSNSNPTTVTAPYTEMPTNLQYNTPLPIYSR</sequence>
<feature type="compositionally biased region" description="Polar residues" evidence="1">
    <location>
        <begin position="87"/>
        <end position="118"/>
    </location>
</feature>
<dbReference type="WBParaSite" id="EVEC_0000487401-mRNA-1">
    <property type="protein sequence ID" value="EVEC_0000487401-mRNA-1"/>
    <property type="gene ID" value="EVEC_0000487401"/>
</dbReference>
<feature type="region of interest" description="Disordered" evidence="1">
    <location>
        <begin position="15"/>
        <end position="49"/>
    </location>
</feature>
<feature type="compositionally biased region" description="Polar residues" evidence="1">
    <location>
        <begin position="69"/>
        <end position="80"/>
    </location>
</feature>